<keyword evidence="8" id="KW-0067">ATP-binding</keyword>
<dbReference type="Gene3D" id="2.60.200.40">
    <property type="match status" value="1"/>
</dbReference>
<dbReference type="GO" id="GO:0004143">
    <property type="term" value="F:ATP-dependent diacylglycerol kinase activity"/>
    <property type="evidence" value="ECO:0007669"/>
    <property type="project" value="TreeGrafter"/>
</dbReference>
<protein>
    <submittedName>
        <fullName evidence="14">Lipid kinase, YegS/Rv2252/BmrU family</fullName>
    </submittedName>
</protein>
<evidence type="ECO:0000256" key="1">
    <source>
        <dbReference type="ARBA" id="ARBA00001946"/>
    </source>
</evidence>
<dbReference type="SMART" id="SM00046">
    <property type="entry name" value="DAGKc"/>
    <property type="match status" value="1"/>
</dbReference>
<dbReference type="PANTHER" id="PTHR12358">
    <property type="entry name" value="SPHINGOSINE KINASE"/>
    <property type="match status" value="1"/>
</dbReference>
<dbReference type="InterPro" id="IPR045540">
    <property type="entry name" value="YegS/DAGK_C"/>
</dbReference>
<dbReference type="RefSeq" id="WP_074571028.1">
    <property type="nucleotide sequence ID" value="NZ_FNJQ01000002.1"/>
</dbReference>
<dbReference type="InterPro" id="IPR016064">
    <property type="entry name" value="NAD/diacylglycerol_kinase_sf"/>
</dbReference>
<dbReference type="InterPro" id="IPR005218">
    <property type="entry name" value="Diacylglycerol/lipid_kinase"/>
</dbReference>
<dbReference type="Gene3D" id="3.40.50.10330">
    <property type="entry name" value="Probable inorganic polyphosphate/atp-NAD kinase, domain 1"/>
    <property type="match status" value="1"/>
</dbReference>
<organism evidence="14 15">
    <name type="scientific">Selenomonas ruminantium</name>
    <dbReference type="NCBI Taxonomy" id="971"/>
    <lineage>
        <taxon>Bacteria</taxon>
        <taxon>Bacillati</taxon>
        <taxon>Bacillota</taxon>
        <taxon>Negativicutes</taxon>
        <taxon>Selenomonadales</taxon>
        <taxon>Selenomonadaceae</taxon>
        <taxon>Selenomonas</taxon>
    </lineage>
</organism>
<evidence type="ECO:0000259" key="13">
    <source>
        <dbReference type="PROSITE" id="PS50146"/>
    </source>
</evidence>
<dbReference type="AlphaFoldDB" id="A0A1H0MWC8"/>
<keyword evidence="10" id="KW-0443">Lipid metabolism</keyword>
<evidence type="ECO:0000256" key="6">
    <source>
        <dbReference type="ARBA" id="ARBA00022741"/>
    </source>
</evidence>
<evidence type="ECO:0000256" key="12">
    <source>
        <dbReference type="ARBA" id="ARBA00023264"/>
    </source>
</evidence>
<keyword evidence="9" id="KW-0460">Magnesium</keyword>
<reference evidence="14 15" key="1">
    <citation type="submission" date="2016-10" db="EMBL/GenBank/DDBJ databases">
        <authorList>
            <person name="de Groot N.N."/>
        </authorList>
    </citation>
    <scope>NUCLEOTIDE SEQUENCE [LARGE SCALE GENOMIC DNA]</scope>
    <source>
        <strain evidence="14 15">S137</strain>
    </source>
</reference>
<dbReference type="InterPro" id="IPR001206">
    <property type="entry name" value="Diacylglycerol_kinase_cat_dom"/>
</dbReference>
<dbReference type="SUPFAM" id="SSF111331">
    <property type="entry name" value="NAD kinase/diacylglycerol kinase-like"/>
    <property type="match status" value="1"/>
</dbReference>
<evidence type="ECO:0000313" key="15">
    <source>
        <dbReference type="Proteomes" id="UP000182412"/>
    </source>
</evidence>
<dbReference type="Pfam" id="PF00781">
    <property type="entry name" value="DAGK_cat"/>
    <property type="match status" value="1"/>
</dbReference>
<dbReference type="Proteomes" id="UP000182412">
    <property type="component" value="Unassembled WGS sequence"/>
</dbReference>
<evidence type="ECO:0000313" key="14">
    <source>
        <dbReference type="EMBL" id="SDO84704.1"/>
    </source>
</evidence>
<comment type="cofactor">
    <cofactor evidence="1">
        <name>Mg(2+)</name>
        <dbReference type="ChEBI" id="CHEBI:18420"/>
    </cofactor>
</comment>
<gene>
    <name evidence="14" type="ORF">SAMN05216366_10272</name>
</gene>
<evidence type="ECO:0000256" key="3">
    <source>
        <dbReference type="ARBA" id="ARBA00022516"/>
    </source>
</evidence>
<keyword evidence="12" id="KW-1208">Phospholipid metabolism</keyword>
<dbReference type="EMBL" id="FNJQ01000002">
    <property type="protein sequence ID" value="SDO84704.1"/>
    <property type="molecule type" value="Genomic_DNA"/>
</dbReference>
<dbReference type="GO" id="GO:0046872">
    <property type="term" value="F:metal ion binding"/>
    <property type="evidence" value="ECO:0007669"/>
    <property type="project" value="UniProtKB-KW"/>
</dbReference>
<dbReference type="OrthoDB" id="142078at2"/>
<comment type="similarity">
    <text evidence="2">Belongs to the diacylglycerol/lipid kinase family.</text>
</comment>
<dbReference type="PANTHER" id="PTHR12358:SF106">
    <property type="entry name" value="LIPID KINASE YEGS"/>
    <property type="match status" value="1"/>
</dbReference>
<proteinExistence type="inferred from homology"/>
<evidence type="ECO:0000256" key="8">
    <source>
        <dbReference type="ARBA" id="ARBA00022840"/>
    </source>
</evidence>
<evidence type="ECO:0000256" key="7">
    <source>
        <dbReference type="ARBA" id="ARBA00022777"/>
    </source>
</evidence>
<evidence type="ECO:0000256" key="2">
    <source>
        <dbReference type="ARBA" id="ARBA00005983"/>
    </source>
</evidence>
<dbReference type="GO" id="GO:0008654">
    <property type="term" value="P:phospholipid biosynthetic process"/>
    <property type="evidence" value="ECO:0007669"/>
    <property type="project" value="UniProtKB-KW"/>
</dbReference>
<evidence type="ECO:0000256" key="10">
    <source>
        <dbReference type="ARBA" id="ARBA00023098"/>
    </source>
</evidence>
<dbReference type="InterPro" id="IPR017438">
    <property type="entry name" value="ATP-NAD_kinase_N"/>
</dbReference>
<keyword evidence="4" id="KW-0808">Transferase</keyword>
<accession>A0A1H0MWC8</accession>
<keyword evidence="7 14" id="KW-0418">Kinase</keyword>
<dbReference type="InterPro" id="IPR050187">
    <property type="entry name" value="Lipid_Phosphate_FormReg"/>
</dbReference>
<keyword evidence="6" id="KW-0547">Nucleotide-binding</keyword>
<dbReference type="GO" id="GO:0005886">
    <property type="term" value="C:plasma membrane"/>
    <property type="evidence" value="ECO:0007669"/>
    <property type="project" value="TreeGrafter"/>
</dbReference>
<keyword evidence="3" id="KW-0444">Lipid biosynthesis</keyword>
<sequence length="292" mass="31945">MQKLVLFYNPVSGHAAFKNKLDWMVEAFQQRGILLLFYRTKKEGNEDFVDFLREVKPDGVLAAGGDGTVHECVNLLVKNKIDLPMGIIGSGTSNDFATYLKINEDMEAYFDKIAAGSCRRMDVGKVGEQYFINVASAGMMACIAHEVDRRLKNSLGKMAYYLKGLGEIPKFRSVPLSITADGVKHELEAFLFVVINSAVVGSMKNVATGISVEDGKLDLLAIKKCGVHKLMAITADLVAGRPVNEKDGVVHLQAKDFLIETEGELPSDLDGEEGPMLPLNIETIPQAIAIYC</sequence>
<dbReference type="Pfam" id="PF19279">
    <property type="entry name" value="YegS_C"/>
    <property type="match status" value="1"/>
</dbReference>
<feature type="domain" description="DAGKc" evidence="13">
    <location>
        <begin position="1"/>
        <end position="130"/>
    </location>
</feature>
<dbReference type="NCBIfam" id="TIGR00147">
    <property type="entry name" value="YegS/Rv2252/BmrU family lipid kinase"/>
    <property type="match status" value="1"/>
</dbReference>
<keyword evidence="11" id="KW-0594">Phospholipid biosynthesis</keyword>
<name>A0A1H0MWC8_SELRU</name>
<evidence type="ECO:0000256" key="11">
    <source>
        <dbReference type="ARBA" id="ARBA00023209"/>
    </source>
</evidence>
<evidence type="ECO:0000256" key="9">
    <source>
        <dbReference type="ARBA" id="ARBA00022842"/>
    </source>
</evidence>
<evidence type="ECO:0000256" key="5">
    <source>
        <dbReference type="ARBA" id="ARBA00022723"/>
    </source>
</evidence>
<dbReference type="GO" id="GO:0005524">
    <property type="term" value="F:ATP binding"/>
    <property type="evidence" value="ECO:0007669"/>
    <property type="project" value="UniProtKB-KW"/>
</dbReference>
<dbReference type="PROSITE" id="PS50146">
    <property type="entry name" value="DAGK"/>
    <property type="match status" value="1"/>
</dbReference>
<evidence type="ECO:0000256" key="4">
    <source>
        <dbReference type="ARBA" id="ARBA00022679"/>
    </source>
</evidence>
<keyword evidence="5" id="KW-0479">Metal-binding</keyword>